<organism evidence="1 2">
    <name type="scientific">Lichtheimia corymbifera JMRC:FSU:9682</name>
    <dbReference type="NCBI Taxonomy" id="1263082"/>
    <lineage>
        <taxon>Eukaryota</taxon>
        <taxon>Fungi</taxon>
        <taxon>Fungi incertae sedis</taxon>
        <taxon>Mucoromycota</taxon>
        <taxon>Mucoromycotina</taxon>
        <taxon>Mucoromycetes</taxon>
        <taxon>Mucorales</taxon>
        <taxon>Lichtheimiaceae</taxon>
        <taxon>Lichtheimia</taxon>
    </lineage>
</organism>
<dbReference type="VEuPathDB" id="FungiDB:LCOR_03451.1"/>
<dbReference type="AlphaFoldDB" id="A0A068RQC3"/>
<protein>
    <submittedName>
        <fullName evidence="1">Uncharacterized protein</fullName>
    </submittedName>
</protein>
<reference evidence="1" key="1">
    <citation type="submission" date="2013-08" db="EMBL/GenBank/DDBJ databases">
        <title>Gene expansion shapes genome architecture in the human pathogen Lichtheimia corymbifera: an evolutionary genomics analysis in the ancient terrestrial Mucorales (Mucoromycotina).</title>
        <authorList>
            <person name="Schwartze V.U."/>
            <person name="Winter S."/>
            <person name="Shelest E."/>
            <person name="Marcet-Houben M."/>
            <person name="Horn F."/>
            <person name="Wehner S."/>
            <person name="Hoffmann K."/>
            <person name="Riege K."/>
            <person name="Sammeth M."/>
            <person name="Nowrousian M."/>
            <person name="Valiante V."/>
            <person name="Linde J."/>
            <person name="Jacobsen I.D."/>
            <person name="Marz M."/>
            <person name="Brakhage A.A."/>
            <person name="Gabaldon T."/>
            <person name="Bocker S."/>
            <person name="Voigt K."/>
        </authorList>
    </citation>
    <scope>NUCLEOTIDE SEQUENCE [LARGE SCALE GENOMIC DNA]</scope>
    <source>
        <strain evidence="1">FSU 9682</strain>
    </source>
</reference>
<proteinExistence type="predicted"/>
<sequence>MLKTKEKRGSSQVPKYYRGYLKAQAYQITGDNISISNIWIPYTTPWRGTSMREHYVCRRFSERNTHKHQRTTSYFVELQQSK</sequence>
<comment type="caution">
    <text evidence="1">The sequence shown here is derived from an EMBL/GenBank/DDBJ whole genome shotgun (WGS) entry which is preliminary data.</text>
</comment>
<accession>A0A068RQC3</accession>
<dbReference type="Proteomes" id="UP000027586">
    <property type="component" value="Unassembled WGS sequence"/>
</dbReference>
<evidence type="ECO:0000313" key="2">
    <source>
        <dbReference type="Proteomes" id="UP000027586"/>
    </source>
</evidence>
<dbReference type="EMBL" id="CBTN010000011">
    <property type="protein sequence ID" value="CDH51905.1"/>
    <property type="molecule type" value="Genomic_DNA"/>
</dbReference>
<gene>
    <name evidence="1" type="ORF">LCOR_03451.1</name>
</gene>
<evidence type="ECO:0000313" key="1">
    <source>
        <dbReference type="EMBL" id="CDH51905.1"/>
    </source>
</evidence>
<name>A0A068RQC3_9FUNG</name>
<keyword evidence="2" id="KW-1185">Reference proteome</keyword>